<feature type="signal peptide" evidence="1">
    <location>
        <begin position="1"/>
        <end position="22"/>
    </location>
</feature>
<organism evidence="2 3">
    <name type="scientific">Pontibacter chinhatensis</name>
    <dbReference type="NCBI Taxonomy" id="1436961"/>
    <lineage>
        <taxon>Bacteria</taxon>
        <taxon>Pseudomonadati</taxon>
        <taxon>Bacteroidota</taxon>
        <taxon>Cytophagia</taxon>
        <taxon>Cytophagales</taxon>
        <taxon>Hymenobacteraceae</taxon>
        <taxon>Pontibacter</taxon>
    </lineage>
</organism>
<name>A0A1I2MF66_9BACT</name>
<accession>A0A1I2MF66</accession>
<evidence type="ECO:0000256" key="1">
    <source>
        <dbReference type="SAM" id="SignalP"/>
    </source>
</evidence>
<dbReference type="AlphaFoldDB" id="A0A1I2MF66"/>
<reference evidence="3" key="1">
    <citation type="submission" date="2016-10" db="EMBL/GenBank/DDBJ databases">
        <authorList>
            <person name="Varghese N."/>
            <person name="Submissions S."/>
        </authorList>
    </citation>
    <scope>NUCLEOTIDE SEQUENCE [LARGE SCALE GENOMIC DNA]</scope>
    <source>
        <strain evidence="3">LP51</strain>
    </source>
</reference>
<dbReference type="OrthoDB" id="893444at2"/>
<dbReference type="RefSeq" id="WP_092098328.1">
    <property type="nucleotide sequence ID" value="NZ_FOOT01000001.1"/>
</dbReference>
<protein>
    <submittedName>
        <fullName evidence="2">Uncharacterized protein</fullName>
    </submittedName>
</protein>
<feature type="chain" id="PRO_5011778806" evidence="1">
    <location>
        <begin position="23"/>
        <end position="200"/>
    </location>
</feature>
<keyword evidence="3" id="KW-1185">Reference proteome</keyword>
<evidence type="ECO:0000313" key="2">
    <source>
        <dbReference type="EMBL" id="SFF90112.1"/>
    </source>
</evidence>
<dbReference type="EMBL" id="FOOT01000001">
    <property type="protein sequence ID" value="SFF90112.1"/>
    <property type="molecule type" value="Genomic_DNA"/>
</dbReference>
<sequence length="200" mass="22125">MKTKLLLIIPLIILLSCDSPNAEVEKQLGISNTIGQSAPTGENEEYLDWSSIRVNGKLPLTASVQSIEGLLGKADSVVSIDWSSTCSSGYRSDESKNAYFGGVEFEQFGDSLDFMHINFSQDQSVFLQSGALKLDHATTLIEVKKHFPNAVKGIGNGYYNIYGKETDAINLPPSKELSDRQWILMFQDGKLIRIDLWTPC</sequence>
<dbReference type="PROSITE" id="PS51257">
    <property type="entry name" value="PROKAR_LIPOPROTEIN"/>
    <property type="match status" value="1"/>
</dbReference>
<proteinExistence type="predicted"/>
<gene>
    <name evidence="2" type="ORF">SAMN05421739_101308</name>
</gene>
<evidence type="ECO:0000313" key="3">
    <source>
        <dbReference type="Proteomes" id="UP000198724"/>
    </source>
</evidence>
<dbReference type="Proteomes" id="UP000198724">
    <property type="component" value="Unassembled WGS sequence"/>
</dbReference>
<keyword evidence="1" id="KW-0732">Signal</keyword>